<proteinExistence type="predicted"/>
<protein>
    <submittedName>
        <fullName evidence="1">Uncharacterized protein</fullName>
    </submittedName>
</protein>
<dbReference type="AlphaFoldDB" id="A0A2I1H9Q6"/>
<evidence type="ECO:0000313" key="2">
    <source>
        <dbReference type="Proteomes" id="UP000234323"/>
    </source>
</evidence>
<organism evidence="1 2">
    <name type="scientific">Rhizophagus irregularis</name>
    <dbReference type="NCBI Taxonomy" id="588596"/>
    <lineage>
        <taxon>Eukaryota</taxon>
        <taxon>Fungi</taxon>
        <taxon>Fungi incertae sedis</taxon>
        <taxon>Mucoromycota</taxon>
        <taxon>Glomeromycotina</taxon>
        <taxon>Glomeromycetes</taxon>
        <taxon>Glomerales</taxon>
        <taxon>Glomeraceae</taxon>
        <taxon>Rhizophagus</taxon>
    </lineage>
</organism>
<gene>
    <name evidence="1" type="ORF">RhiirA4_475153</name>
</gene>
<comment type="caution">
    <text evidence="1">The sequence shown here is derived from an EMBL/GenBank/DDBJ whole genome shotgun (WGS) entry which is preliminary data.</text>
</comment>
<accession>A0A2I1H9Q6</accession>
<sequence length="84" mass="9421">MSNSTALSTSKKTFQPGKTAIMEKHLISNCSKVNHSIRKAVIYMVEARKASFSKLSTSVKRGNNEVENDQATLHQQVLNRRIKC</sequence>
<dbReference type="Proteomes" id="UP000234323">
    <property type="component" value="Unassembled WGS sequence"/>
</dbReference>
<dbReference type="EMBL" id="LLXI01001895">
    <property type="protein sequence ID" value="PKY55585.1"/>
    <property type="molecule type" value="Genomic_DNA"/>
</dbReference>
<reference evidence="1 2" key="1">
    <citation type="submission" date="2015-10" db="EMBL/GenBank/DDBJ databases">
        <title>Genome analyses suggest a sexual origin of heterokaryosis in a supposedly ancient asexual fungus.</title>
        <authorList>
            <person name="Ropars J."/>
            <person name="Sedzielewska K."/>
            <person name="Noel J."/>
            <person name="Charron P."/>
            <person name="Farinelli L."/>
            <person name="Marton T."/>
            <person name="Kruger M."/>
            <person name="Pelin A."/>
            <person name="Brachmann A."/>
            <person name="Corradi N."/>
        </authorList>
    </citation>
    <scope>NUCLEOTIDE SEQUENCE [LARGE SCALE GENOMIC DNA]</scope>
    <source>
        <strain evidence="1 2">A4</strain>
    </source>
</reference>
<name>A0A2I1H9Q6_9GLOM</name>
<keyword evidence="2" id="KW-1185">Reference proteome</keyword>
<evidence type="ECO:0000313" key="1">
    <source>
        <dbReference type="EMBL" id="PKY55585.1"/>
    </source>
</evidence>